<gene>
    <name evidence="1" type="ORF">EVEC_LOCUS1567</name>
</gene>
<accession>A0A0N4UWI8</accession>
<protein>
    <submittedName>
        <fullName evidence="3">EB domain-containing protein</fullName>
    </submittedName>
</protein>
<proteinExistence type="predicted"/>
<sequence>MCPPGACRLGMCDPRSCMGGKMCFEADNCKFGVIGAPCDMNACRMSANRLLGGCPPRSSISPDIMAGTKCSLCPPSSPNTRNGVSSSCRCDPSNISAACKCSPSSVNFRQQRRSVPVRCH</sequence>
<evidence type="ECO:0000313" key="3">
    <source>
        <dbReference type="WBParaSite" id="EVEC_0000185901-mRNA-1"/>
    </source>
</evidence>
<evidence type="ECO:0000313" key="1">
    <source>
        <dbReference type="EMBL" id="VDD86424.1"/>
    </source>
</evidence>
<reference evidence="3" key="1">
    <citation type="submission" date="2017-02" db="UniProtKB">
        <authorList>
            <consortium name="WormBaseParasite"/>
        </authorList>
    </citation>
    <scope>IDENTIFICATION</scope>
</reference>
<dbReference type="AlphaFoldDB" id="A0A0N4UWI8"/>
<evidence type="ECO:0000313" key="2">
    <source>
        <dbReference type="Proteomes" id="UP000274131"/>
    </source>
</evidence>
<dbReference type="Proteomes" id="UP000274131">
    <property type="component" value="Unassembled WGS sequence"/>
</dbReference>
<reference evidence="1 2" key="2">
    <citation type="submission" date="2018-10" db="EMBL/GenBank/DDBJ databases">
        <authorList>
            <consortium name="Pathogen Informatics"/>
        </authorList>
    </citation>
    <scope>NUCLEOTIDE SEQUENCE [LARGE SCALE GENOMIC DNA]</scope>
</reference>
<dbReference type="EMBL" id="UXUI01007229">
    <property type="protein sequence ID" value="VDD86424.1"/>
    <property type="molecule type" value="Genomic_DNA"/>
</dbReference>
<organism evidence="3">
    <name type="scientific">Enterobius vermicularis</name>
    <name type="common">Human pinworm</name>
    <dbReference type="NCBI Taxonomy" id="51028"/>
    <lineage>
        <taxon>Eukaryota</taxon>
        <taxon>Metazoa</taxon>
        <taxon>Ecdysozoa</taxon>
        <taxon>Nematoda</taxon>
        <taxon>Chromadorea</taxon>
        <taxon>Rhabditida</taxon>
        <taxon>Spirurina</taxon>
        <taxon>Oxyuridomorpha</taxon>
        <taxon>Oxyuroidea</taxon>
        <taxon>Oxyuridae</taxon>
        <taxon>Enterobius</taxon>
    </lineage>
</organism>
<keyword evidence="2" id="KW-1185">Reference proteome</keyword>
<name>A0A0N4UWI8_ENTVE</name>
<dbReference type="WBParaSite" id="EVEC_0000185901-mRNA-1">
    <property type="protein sequence ID" value="EVEC_0000185901-mRNA-1"/>
    <property type="gene ID" value="EVEC_0000185901"/>
</dbReference>